<dbReference type="PANTHER" id="PTHR33204:SF37">
    <property type="entry name" value="HTH-TYPE TRANSCRIPTIONAL REGULATOR YODB"/>
    <property type="match status" value="1"/>
</dbReference>
<dbReference type="PROSITE" id="PS51118">
    <property type="entry name" value="HTH_HXLR"/>
    <property type="match status" value="1"/>
</dbReference>
<comment type="caution">
    <text evidence="5">The sequence shown here is derived from an EMBL/GenBank/DDBJ whole genome shotgun (WGS) entry which is preliminary data.</text>
</comment>
<keyword evidence="3" id="KW-0804">Transcription</keyword>
<evidence type="ECO:0000256" key="1">
    <source>
        <dbReference type="ARBA" id="ARBA00023015"/>
    </source>
</evidence>
<evidence type="ECO:0000259" key="4">
    <source>
        <dbReference type="PROSITE" id="PS51118"/>
    </source>
</evidence>
<dbReference type="Pfam" id="PF01638">
    <property type="entry name" value="HxlR"/>
    <property type="match status" value="1"/>
</dbReference>
<protein>
    <submittedName>
        <fullName evidence="5">Helix-turn-helix transcriptional regulator</fullName>
    </submittedName>
</protein>
<evidence type="ECO:0000313" key="6">
    <source>
        <dbReference type="Proteomes" id="UP000586042"/>
    </source>
</evidence>
<keyword evidence="6" id="KW-1185">Reference proteome</keyword>
<feature type="domain" description="HTH hxlR-type" evidence="4">
    <location>
        <begin position="27"/>
        <end position="125"/>
    </location>
</feature>
<evidence type="ECO:0000256" key="3">
    <source>
        <dbReference type="ARBA" id="ARBA00023163"/>
    </source>
</evidence>
<dbReference type="InterPro" id="IPR036390">
    <property type="entry name" value="WH_DNA-bd_sf"/>
</dbReference>
<gene>
    <name evidence="5" type="ORF">HTZ77_13365</name>
</gene>
<dbReference type="GO" id="GO:0003677">
    <property type="term" value="F:DNA binding"/>
    <property type="evidence" value="ECO:0007669"/>
    <property type="project" value="UniProtKB-KW"/>
</dbReference>
<name>A0A7Y6I649_9ACTN</name>
<dbReference type="EMBL" id="JABWGN010000005">
    <property type="protein sequence ID" value="NUW32412.1"/>
    <property type="molecule type" value="Genomic_DNA"/>
</dbReference>
<sequence length="137" mass="15530">MDALAQPAVEAERTLPALEFDVFARACPSRVTFEHITGRWGPLVLLGLHEHPMRFNELRRRVDGVSDKMLTQTLQALERDGFVHRSAREGFPSRVDYSLTPLGERTAVKLWALIEQLEADMPEVLEAQAAYDERRSG</sequence>
<dbReference type="PANTHER" id="PTHR33204">
    <property type="entry name" value="TRANSCRIPTIONAL REGULATOR, MARR FAMILY"/>
    <property type="match status" value="1"/>
</dbReference>
<reference evidence="5 6" key="1">
    <citation type="submission" date="2020-06" db="EMBL/GenBank/DDBJ databases">
        <title>Nonomuraea sp. SMC257, a novel actinomycete isolated from soil.</title>
        <authorList>
            <person name="Chanama M."/>
        </authorList>
    </citation>
    <scope>NUCLEOTIDE SEQUENCE [LARGE SCALE GENOMIC DNA]</scope>
    <source>
        <strain evidence="5 6">SMC257</strain>
    </source>
</reference>
<dbReference type="SUPFAM" id="SSF46785">
    <property type="entry name" value="Winged helix' DNA-binding domain"/>
    <property type="match status" value="1"/>
</dbReference>
<dbReference type="InterPro" id="IPR036388">
    <property type="entry name" value="WH-like_DNA-bd_sf"/>
</dbReference>
<proteinExistence type="predicted"/>
<keyword evidence="2" id="KW-0238">DNA-binding</keyword>
<accession>A0A7Y6I649</accession>
<evidence type="ECO:0000256" key="2">
    <source>
        <dbReference type="ARBA" id="ARBA00023125"/>
    </source>
</evidence>
<dbReference type="AlphaFoldDB" id="A0A7Y6I649"/>
<dbReference type="Gene3D" id="1.10.10.10">
    <property type="entry name" value="Winged helix-like DNA-binding domain superfamily/Winged helix DNA-binding domain"/>
    <property type="match status" value="1"/>
</dbReference>
<organism evidence="5 6">
    <name type="scientific">Nonomuraea montanisoli</name>
    <dbReference type="NCBI Taxonomy" id="2741721"/>
    <lineage>
        <taxon>Bacteria</taxon>
        <taxon>Bacillati</taxon>
        <taxon>Actinomycetota</taxon>
        <taxon>Actinomycetes</taxon>
        <taxon>Streptosporangiales</taxon>
        <taxon>Streptosporangiaceae</taxon>
        <taxon>Nonomuraea</taxon>
    </lineage>
</organism>
<dbReference type="InterPro" id="IPR002577">
    <property type="entry name" value="HTH_HxlR"/>
</dbReference>
<dbReference type="RefSeq" id="WP_175589870.1">
    <property type="nucleotide sequence ID" value="NZ_JABWGN010000005.1"/>
</dbReference>
<evidence type="ECO:0000313" key="5">
    <source>
        <dbReference type="EMBL" id="NUW32412.1"/>
    </source>
</evidence>
<keyword evidence="1" id="KW-0805">Transcription regulation</keyword>
<dbReference type="Proteomes" id="UP000586042">
    <property type="component" value="Unassembled WGS sequence"/>
</dbReference>